<dbReference type="GO" id="GO:0005743">
    <property type="term" value="C:mitochondrial inner membrane"/>
    <property type="evidence" value="ECO:0007669"/>
    <property type="project" value="InterPro"/>
</dbReference>
<name>A0A316UB14_9BASI</name>
<protein>
    <recommendedName>
        <fullName evidence="4">NADH dehydrogenase [ubiquinone] 1 beta subcomplex subunit 2</fullName>
    </recommendedName>
</protein>
<organism evidence="2 3">
    <name type="scientific">Pseudomicrostroma glucosiphilum</name>
    <dbReference type="NCBI Taxonomy" id="1684307"/>
    <lineage>
        <taxon>Eukaryota</taxon>
        <taxon>Fungi</taxon>
        <taxon>Dikarya</taxon>
        <taxon>Basidiomycota</taxon>
        <taxon>Ustilaginomycotina</taxon>
        <taxon>Exobasidiomycetes</taxon>
        <taxon>Microstromatales</taxon>
        <taxon>Microstromatales incertae sedis</taxon>
        <taxon>Pseudomicrostroma</taxon>
    </lineage>
</organism>
<keyword evidence="3" id="KW-1185">Reference proteome</keyword>
<dbReference type="OrthoDB" id="531564at2759"/>
<evidence type="ECO:0000313" key="2">
    <source>
        <dbReference type="EMBL" id="PWN22349.1"/>
    </source>
</evidence>
<proteinExistence type="predicted"/>
<dbReference type="GO" id="GO:0045271">
    <property type="term" value="C:respiratory chain complex I"/>
    <property type="evidence" value="ECO:0007669"/>
    <property type="project" value="InterPro"/>
</dbReference>
<accession>A0A316UB14</accession>
<reference evidence="2 3" key="1">
    <citation type="journal article" date="2018" name="Mol. Biol. Evol.">
        <title>Broad Genomic Sampling Reveals a Smut Pathogenic Ancestry of the Fungal Clade Ustilaginomycotina.</title>
        <authorList>
            <person name="Kijpornyongpan T."/>
            <person name="Mondo S.J."/>
            <person name="Barry K."/>
            <person name="Sandor L."/>
            <person name="Lee J."/>
            <person name="Lipzen A."/>
            <person name="Pangilinan J."/>
            <person name="LaButti K."/>
            <person name="Hainaut M."/>
            <person name="Henrissat B."/>
            <person name="Grigoriev I.V."/>
            <person name="Spatafora J.W."/>
            <person name="Aime M.C."/>
        </authorList>
    </citation>
    <scope>NUCLEOTIDE SEQUENCE [LARGE SCALE GENOMIC DNA]</scope>
    <source>
        <strain evidence="2 3">MCA 4718</strain>
    </source>
</reference>
<dbReference type="AlphaFoldDB" id="A0A316UB14"/>
<feature type="region of interest" description="Disordered" evidence="1">
    <location>
        <begin position="63"/>
        <end position="82"/>
    </location>
</feature>
<dbReference type="GeneID" id="37011919"/>
<gene>
    <name evidence="2" type="ORF">BCV69DRAFT_245991</name>
</gene>
<dbReference type="Proteomes" id="UP000245942">
    <property type="component" value="Unassembled WGS sequence"/>
</dbReference>
<evidence type="ECO:0000256" key="1">
    <source>
        <dbReference type="SAM" id="MobiDB-lite"/>
    </source>
</evidence>
<dbReference type="RefSeq" id="XP_025349509.1">
    <property type="nucleotide sequence ID" value="XM_025490185.1"/>
</dbReference>
<evidence type="ECO:0008006" key="4">
    <source>
        <dbReference type="Google" id="ProtNLM"/>
    </source>
</evidence>
<dbReference type="EMBL" id="KZ819323">
    <property type="protein sequence ID" value="PWN22349.1"/>
    <property type="molecule type" value="Genomic_DNA"/>
</dbReference>
<sequence length="82" mass="9495">MAGPTPHPTSHRSRWYTNVNNFHPHQPAFKHRWGAKLLGATMWFWIMYRAKQDGPVLLGLRHPWDGHHGDDHGHGHGGEEHH</sequence>
<dbReference type="STRING" id="1684307.A0A316UB14"/>
<dbReference type="InterPro" id="IPR044980">
    <property type="entry name" value="NDUFB2_plant/fungi"/>
</dbReference>
<dbReference type="PANTHER" id="PTHR36987">
    <property type="entry name" value="NADH DEHYDROGENASE [UBIQUINONE] 1 BETA SUBCOMPLEX SUBUNIT 2-LIKE"/>
    <property type="match status" value="1"/>
</dbReference>
<dbReference type="PANTHER" id="PTHR36987:SF1">
    <property type="entry name" value="NADH DEHYDROGENASE [UBIQUINONE] 1 BETA SUBCOMPLEX SUBUNIT 2"/>
    <property type="match status" value="1"/>
</dbReference>
<evidence type="ECO:0000313" key="3">
    <source>
        <dbReference type="Proteomes" id="UP000245942"/>
    </source>
</evidence>